<sequence length="539" mass="58551">MEKSIAPRDDTVDDREPSPDALEDNGYLSGLRVHLVTAALAMCLFLTNLEIPIVTTALMSITEEIGGLDKLYWIIAGYMLGYVGVLVITAKISDLFGRKSSLLVAVGFFIVFSGACGGAQTISQLIIFRAFQGIGGAGNYSLCTTIVLELVPPAKYALYTSSLSVVYAISLLLGPILGGAISETNWRWIFWLNLPPAALAGLVIIFMIPNRFPNHHKPRTNNVSLKDSVLNGLRRLDFIGSSLLLIATVCLAAPLEEANRGFAWRSAFTIVMLVISGFAWIIFLLWERRVTLSKGLVEPIFPWRFAQNRVWMGMLLNAICLGGTWFVTIFQLPQRFQIVNGLSPLQAGIRFIPFTVAAPIGSIMAPMLSKIFKIPVLYFVIAASFIQVIAYALLSTLSDSVAIAAKQYGFQILAGYGCGINIALLVLMTPFTIEPQDKAVAMGAVAQFRVMGGTICLAIVTAASQALLRSRLGHQLPPSQVDAILQSTEMLTSLSPDTQDLVRQVYSAGYNLQMKILAGFAGGQVIASGLMWQKQQVMV</sequence>
<dbReference type="Proteomes" id="UP001177260">
    <property type="component" value="Unassembled WGS sequence"/>
</dbReference>
<reference evidence="1 2" key="1">
    <citation type="journal article" date="2023" name="ACS Omega">
        <title>Identification of the Neoaspergillic Acid Biosynthesis Gene Cluster by Establishing an In Vitro CRISPR-Ribonucleoprotein Genetic System in Aspergillus melleus.</title>
        <authorList>
            <person name="Yuan B."/>
            <person name="Grau M.F."/>
            <person name="Murata R.M."/>
            <person name="Torok T."/>
            <person name="Venkateswaran K."/>
            <person name="Stajich J.E."/>
            <person name="Wang C.C.C."/>
        </authorList>
    </citation>
    <scope>NUCLEOTIDE SEQUENCE [LARGE SCALE GENOMIC DNA]</scope>
    <source>
        <strain evidence="1 2">IMV 1140</strain>
    </source>
</reference>
<dbReference type="EMBL" id="JAOPJF010000011">
    <property type="protein sequence ID" value="KAK1147598.1"/>
    <property type="molecule type" value="Genomic_DNA"/>
</dbReference>
<name>A0ACC3BAE9_9EURO</name>
<evidence type="ECO:0000313" key="1">
    <source>
        <dbReference type="EMBL" id="KAK1147598.1"/>
    </source>
</evidence>
<comment type="caution">
    <text evidence="1">The sequence shown here is derived from an EMBL/GenBank/DDBJ whole genome shotgun (WGS) entry which is preliminary data.</text>
</comment>
<gene>
    <name evidence="1" type="ORF">N8T08_000940</name>
</gene>
<protein>
    <submittedName>
        <fullName evidence="1">Uncharacterized protein</fullName>
    </submittedName>
</protein>
<accession>A0ACC3BAE9</accession>
<keyword evidence="2" id="KW-1185">Reference proteome</keyword>
<proteinExistence type="predicted"/>
<organism evidence="1 2">
    <name type="scientific">Aspergillus melleus</name>
    <dbReference type="NCBI Taxonomy" id="138277"/>
    <lineage>
        <taxon>Eukaryota</taxon>
        <taxon>Fungi</taxon>
        <taxon>Dikarya</taxon>
        <taxon>Ascomycota</taxon>
        <taxon>Pezizomycotina</taxon>
        <taxon>Eurotiomycetes</taxon>
        <taxon>Eurotiomycetidae</taxon>
        <taxon>Eurotiales</taxon>
        <taxon>Aspergillaceae</taxon>
        <taxon>Aspergillus</taxon>
        <taxon>Aspergillus subgen. Circumdati</taxon>
    </lineage>
</organism>
<evidence type="ECO:0000313" key="2">
    <source>
        <dbReference type="Proteomes" id="UP001177260"/>
    </source>
</evidence>